<dbReference type="GO" id="GO:0003676">
    <property type="term" value="F:nucleic acid binding"/>
    <property type="evidence" value="ECO:0007669"/>
    <property type="project" value="InterPro"/>
</dbReference>
<dbReference type="PROSITE" id="PS50994">
    <property type="entry name" value="INTEGRASE"/>
    <property type="match status" value="1"/>
</dbReference>
<feature type="compositionally biased region" description="Basic and acidic residues" evidence="8">
    <location>
        <begin position="104"/>
        <end position="122"/>
    </location>
</feature>
<evidence type="ECO:0000256" key="5">
    <source>
        <dbReference type="ARBA" id="ARBA00022759"/>
    </source>
</evidence>
<dbReference type="EMBL" id="CAJOBS010002941">
    <property type="protein sequence ID" value="CAF4840267.1"/>
    <property type="molecule type" value="Genomic_DNA"/>
</dbReference>
<evidence type="ECO:0000256" key="7">
    <source>
        <dbReference type="ARBA" id="ARBA00022918"/>
    </source>
</evidence>
<dbReference type="GO" id="GO:0003964">
    <property type="term" value="F:RNA-directed DNA polymerase activity"/>
    <property type="evidence" value="ECO:0007669"/>
    <property type="project" value="UniProtKB-KW"/>
</dbReference>
<dbReference type="InterPro" id="IPR050951">
    <property type="entry name" value="Retrovirus_Pol_polyprotein"/>
</dbReference>
<dbReference type="SUPFAM" id="SSF56672">
    <property type="entry name" value="DNA/RNA polymerases"/>
    <property type="match status" value="1"/>
</dbReference>
<keyword evidence="4" id="KW-0540">Nuclease</keyword>
<gene>
    <name evidence="11" type="ORF">KIK155_LOCUS13677</name>
    <name evidence="12" type="ORF">TOA249_LOCUS26011</name>
</gene>
<evidence type="ECO:0000256" key="8">
    <source>
        <dbReference type="SAM" id="MobiDB-lite"/>
    </source>
</evidence>
<evidence type="ECO:0000313" key="13">
    <source>
        <dbReference type="Proteomes" id="UP000663865"/>
    </source>
</evidence>
<accession>A0A818F6U9</accession>
<dbReference type="Proteomes" id="UP000663865">
    <property type="component" value="Unassembled WGS sequence"/>
</dbReference>
<organism evidence="11 13">
    <name type="scientific">Rotaria socialis</name>
    <dbReference type="NCBI Taxonomy" id="392032"/>
    <lineage>
        <taxon>Eukaryota</taxon>
        <taxon>Metazoa</taxon>
        <taxon>Spiralia</taxon>
        <taxon>Gnathifera</taxon>
        <taxon>Rotifera</taxon>
        <taxon>Eurotatoria</taxon>
        <taxon>Bdelloidea</taxon>
        <taxon>Philodinida</taxon>
        <taxon>Philodinidae</taxon>
        <taxon>Rotaria</taxon>
    </lineage>
</organism>
<name>A0A818F6U9_9BILA</name>
<dbReference type="PROSITE" id="PS50878">
    <property type="entry name" value="RT_POL"/>
    <property type="match status" value="1"/>
</dbReference>
<dbReference type="EC" id="2.7.7.49" evidence="1"/>
<dbReference type="Gene3D" id="3.30.420.10">
    <property type="entry name" value="Ribonuclease H-like superfamily/Ribonuclease H"/>
    <property type="match status" value="1"/>
</dbReference>
<dbReference type="GO" id="GO:0015074">
    <property type="term" value="P:DNA integration"/>
    <property type="evidence" value="ECO:0007669"/>
    <property type="project" value="InterPro"/>
</dbReference>
<dbReference type="Gene3D" id="1.10.340.70">
    <property type="match status" value="1"/>
</dbReference>
<dbReference type="CDD" id="cd01647">
    <property type="entry name" value="RT_LTR"/>
    <property type="match status" value="1"/>
</dbReference>
<evidence type="ECO:0000256" key="4">
    <source>
        <dbReference type="ARBA" id="ARBA00022722"/>
    </source>
</evidence>
<dbReference type="GO" id="GO:0016787">
    <property type="term" value="F:hydrolase activity"/>
    <property type="evidence" value="ECO:0007669"/>
    <property type="project" value="UniProtKB-KW"/>
</dbReference>
<keyword evidence="3" id="KW-0548">Nucleotidyltransferase</keyword>
<evidence type="ECO:0000313" key="12">
    <source>
        <dbReference type="EMBL" id="CAF4840267.1"/>
    </source>
</evidence>
<dbReference type="CDD" id="cd09274">
    <property type="entry name" value="RNase_HI_RT_Ty3"/>
    <property type="match status" value="1"/>
</dbReference>
<dbReference type="GO" id="GO:0004519">
    <property type="term" value="F:endonuclease activity"/>
    <property type="evidence" value="ECO:0007669"/>
    <property type="project" value="UniProtKB-KW"/>
</dbReference>
<feature type="region of interest" description="Disordered" evidence="8">
    <location>
        <begin position="99"/>
        <end position="142"/>
    </location>
</feature>
<evidence type="ECO:0000256" key="1">
    <source>
        <dbReference type="ARBA" id="ARBA00012493"/>
    </source>
</evidence>
<dbReference type="Pfam" id="PF17917">
    <property type="entry name" value="RT_RNaseH"/>
    <property type="match status" value="1"/>
</dbReference>
<keyword evidence="2" id="KW-0808">Transferase</keyword>
<reference evidence="11" key="1">
    <citation type="submission" date="2021-02" db="EMBL/GenBank/DDBJ databases">
        <authorList>
            <person name="Nowell W R."/>
        </authorList>
    </citation>
    <scope>NUCLEOTIDE SEQUENCE</scope>
</reference>
<dbReference type="Gene3D" id="3.10.10.10">
    <property type="entry name" value="HIV Type 1 Reverse Transcriptase, subunit A, domain 1"/>
    <property type="match status" value="1"/>
</dbReference>
<feature type="domain" description="Integrase catalytic" evidence="10">
    <location>
        <begin position="2382"/>
        <end position="2551"/>
    </location>
</feature>
<keyword evidence="5" id="KW-0255">Endonuclease</keyword>
<dbReference type="InterPro" id="IPR000477">
    <property type="entry name" value="RT_dom"/>
</dbReference>
<dbReference type="InterPro" id="IPR036397">
    <property type="entry name" value="RNaseH_sf"/>
</dbReference>
<sequence>MMEKIDNEEVPHLINRVRNNYKYSFPNKNIETDSVAVSKVIEFLEPDLKRELEKDLILKSGYDGTKPTFSQTMRVLEALAKLVPSNQYSYASSYAQKLRSPGKVRTDPKVEEYKVPSPEKSRSPGWRRGVTKTPPTSPKDTGINWDLEALEKGIHFKCPKCEFLSLGTKDCFRCLQRCILCTRLGHTIQNCWLIKSKVITHKIQKQGGHFKTPENYIPHHVRYPREAKTETNSDSTNIFEKLNTIDQNLLLKDFKKSKKHQFKKLSPKFNRIVTREIEPKISNLKSSFKTKFSKVNDNKVNRVKFDDHILVVCGFKGDSPASKLSKKAVEKRLPIKFDFNKKKDRAINYDGSRTKFKPDRVTVIPKPLVTQNNKEDSIEIFLAKVFNSTEQEIKDLLEKESEENIESENFNNKLVNDSTKFNQTNKFLNCSEINGKNKDNSLNIKLTLKTEIFDNLKDQIKFNNEIVVRFSDLMDKSSIELSKMNDKFKNISLKFFNLFYNVFKFQNECTNWVKDIMNSTDYNFDIITNETFNAFINSLHIPKFTNKQISDLYEILSKILDPFFSQELFNNYFNEFNDISENFRDIKENIDKVYKVNKSILNESNDNSSSSDSMDITINDNFNITDREINDHTSTQNSTIEYKNEFVHHNNSTNERRIGVGTTEQIGITNAKTLARQAIENLTKTKFPEIFKVFVTINNKTAVGILDSGASQTLMTKEGAKFFNVKITDLKDGDFYSSGIAGNVNITGMSCISVALHDLRFPPIACRIIHGTSPDYFVTLGSDFLYANKLIVNCANKSIGRQIAPDVYWELIVDLGKSSCRRRIVNLPIYLQNDLTTSKGNETITDFNIVLPDVKIVKNFSCACENETINKLNNFIYFSANNQTIDENLDDMLIDDVMTNIYYPQVSISNPSLELDVTLPRGTIIGKVTSPLCKVNDAEIPLRLNKNLETSDFDLHNQLHVEKFNKIKNNLNSNLIKNKNNILNNNLSTSNTEILNDDTLGEINCLKNIEILYSVYHEINSEEARYDFSPPEKGEYNREDEDLPSFDYWTRETLNESSNVQSDNDIEKKEVQDLLYEFKEVFSEGEFFSAATLPELTVELTDEVPVFVPQFKLSPPLEQAVQEQIDELIKHKLVEPSSSRYNFPVLPVKKRVIQGQGPPKIRIVLDLRLLNAKSIKFEFPLPDISIVLQTIGGFSLYSSMDMANSFWQIPLSEKSRDYMSFSSSKGRYRLTRSPQGFINTAAHFQSCMSQVFGELLFPMSMPVTTVIDGVEHTEDISRTRFLAYIDDLVAVGENHAILMKIMRMALEKVKQYKIKLKLKKCVFSAKKIDLLGHEISPNGIRKQPKYVEKVMEVELPKTVADLLRFMGMANWVSKYVRNFSEVARPLILLQKTDKVSMKQTIDWTPERLESFRKIKELICEDITLAYPLPEETSGPLHLFCDASQFSIGSYICQLQEFVNQNGEKVKEMRVIGNYSCLLDKNQRHYNTREKELCALRYSLRHFRPYVMGRKVYLWTDHKSLCYMHQMKLINSRLYRTAQEMACYDYTICYIPGRENNYADLLSRIGYDEMIKDATQLRTEKLPEGLTVKLIPGGGDSMVHCLSLQELEWKKDEKKVPRFTEHTEADSDKLRLELWNYISDNPGHYGINFTPEKRKQFQVYKAKDYPLTDEFLQCFANKKKCVVELYFSNTQPIVFKPFTEVKNERIVRLQLRGIDHFNLLLPISNDIDPVEDIMFYDQVKEVKPIKTEKVVIHDKLDRIYSNNIEGCKFSLPLECYLSKNNNKKNKSKSEEIVKPIENNMWCRHYGKNLSVGTISFGFKEEIKVCALYDSCASFSMMSSSLAQHLEDQGILIRDNTETVTITGMGGIRIQLSIQHVYASPNMTPSWNIQNTRWAVMDDDRIPTCVIIGFDFLEKNNIILDFDNMKLRSLTGETAELGRMHDFKDLGSGTVEIKVLKQNNFKNEIQIFENKIPKDKISIPSEFLEHFTIDLKKLLIWQENINQDLYNNVDISHYSGINITKENLNPINFVKFHNDIENNNEEIKTDELNETINCKLHGLNNLKNLDFYSDLPIFFKNICSSISNDFEKLLNCVETNQNTKEKEIEKISIKESQNIRLLPIKINWSLLNKVKYIDGMRSNNISIYDHPEHIIRYSDRIEVVPDLDLIKTGVCMYQILEECKEEDVPVQEEEDPDNSINHPELIVLWNSFNNPKKGQILSNDKLVRDVFDVPDMTVTDGRNFINQQFNIEKRSLNLDPDEIDNIRKMQEQTEDIKLLRTKIENEDFSEWKNPKLRKYFSSRKKFYINSNILVWHRPYDNKILPVVSDSYMLSLIIIAHVEAHKGARKIEMEVKNSYYCPGIVYKTKEVTSSCFLCQINKVHGTKNHERNPPLHITAEKSLDLCYGDITFLERSNGNIGVFNIIDVASRKAFSVPIKNRLAGTLIRAFEEKIRPQLLGGHIVALRLDNAKEHHSRDFVDYFKNLGTKIIYGIPNKSSSAGMVERFNLTLKERIKMKPSNISNQDWVKYHHTVVEDYNNTYHDTIGQTPNRRFIDKFPETCPTFTMNEEQRKKLIDSLPIHSYFRVGDKVLLQIPRIGRLNTDALKPYYDGPYTVKKITIPNKCFIIQHDIHKDIQKKADHDQMRKFKTPPKFLQNLAIFQELMMPYHPKHINPYESQVEKVSLKIANDTINGPDNKKTKINKPINDKPKIRPMWEIMELPKPNTDSEREYTDLDSSSEDNNNQIVTRSKLNKRKISLENRKKLLELLNKQKTDIVKPSKLKEKIIKIHKKSKSDENIQKYYSKKIEDLVGTSTGTESALEEAKEDARLENKLIHKTLETHKKNKELIQKNENLVTPIKLIPYKRSVVINEPHESLVSDREENITKSENKSELDYTNIDNSIKIYNPRIFPVSDTEEKTPSSEKFTPLNKYQFSTPKSSNYSITPPPVKIPDITSIKKYNWNSLNNLTNDQIREMLSPNPLPDNHPFIDADRVSRRLEFEGNEGEWVDEDYKTINVAPLRNTLINRTMTKLNKQGKDKRETFTIKSHAMRTRLDLICYNLDMRLGYFEQLPM</sequence>
<protein>
    <recommendedName>
        <fullName evidence="1">RNA-directed DNA polymerase</fullName>
        <ecNumber evidence="1">2.7.7.49</ecNumber>
    </recommendedName>
</protein>
<evidence type="ECO:0000256" key="2">
    <source>
        <dbReference type="ARBA" id="ARBA00022679"/>
    </source>
</evidence>
<keyword evidence="7" id="KW-0695">RNA-directed DNA polymerase</keyword>
<dbReference type="SUPFAM" id="SSF50630">
    <property type="entry name" value="Acid proteases"/>
    <property type="match status" value="1"/>
</dbReference>
<proteinExistence type="predicted"/>
<keyword evidence="6" id="KW-0378">Hydrolase</keyword>
<feature type="region of interest" description="Disordered" evidence="8">
    <location>
        <begin position="2717"/>
        <end position="2737"/>
    </location>
</feature>
<dbReference type="InterPro" id="IPR012337">
    <property type="entry name" value="RNaseH-like_sf"/>
</dbReference>
<dbReference type="InterPro" id="IPR001584">
    <property type="entry name" value="Integrase_cat-core"/>
</dbReference>
<dbReference type="PANTHER" id="PTHR37984:SF5">
    <property type="entry name" value="PROTEIN NYNRIN-LIKE"/>
    <property type="match status" value="1"/>
</dbReference>
<comment type="caution">
    <text evidence="11">The sequence shown here is derived from an EMBL/GenBank/DDBJ whole genome shotgun (WGS) entry which is preliminary data.</text>
</comment>
<dbReference type="EMBL" id="CAJNYV010002295">
    <property type="protein sequence ID" value="CAF3469010.1"/>
    <property type="molecule type" value="Genomic_DNA"/>
</dbReference>
<dbReference type="InterPro" id="IPR021109">
    <property type="entry name" value="Peptidase_aspartic_dom_sf"/>
</dbReference>
<dbReference type="SUPFAM" id="SSF53098">
    <property type="entry name" value="Ribonuclease H-like"/>
    <property type="match status" value="1"/>
</dbReference>
<evidence type="ECO:0000256" key="6">
    <source>
        <dbReference type="ARBA" id="ARBA00022801"/>
    </source>
</evidence>
<dbReference type="InterPro" id="IPR043128">
    <property type="entry name" value="Rev_trsase/Diguanyl_cyclase"/>
</dbReference>
<dbReference type="Gene3D" id="2.40.70.10">
    <property type="entry name" value="Acid Proteases"/>
    <property type="match status" value="2"/>
</dbReference>
<dbReference type="InterPro" id="IPR041373">
    <property type="entry name" value="RT_RNaseH"/>
</dbReference>
<evidence type="ECO:0000256" key="3">
    <source>
        <dbReference type="ARBA" id="ARBA00022695"/>
    </source>
</evidence>
<dbReference type="PANTHER" id="PTHR37984">
    <property type="entry name" value="PROTEIN CBG26694"/>
    <property type="match status" value="1"/>
</dbReference>
<evidence type="ECO:0000259" key="9">
    <source>
        <dbReference type="PROSITE" id="PS50878"/>
    </source>
</evidence>
<dbReference type="InterPro" id="IPR043502">
    <property type="entry name" value="DNA/RNA_pol_sf"/>
</dbReference>
<feature type="domain" description="Reverse transcriptase" evidence="9">
    <location>
        <begin position="1127"/>
        <end position="1335"/>
    </location>
</feature>
<dbReference type="Pfam" id="PF00078">
    <property type="entry name" value="RVT_1"/>
    <property type="match status" value="1"/>
</dbReference>
<dbReference type="Proteomes" id="UP000663838">
    <property type="component" value="Unassembled WGS sequence"/>
</dbReference>
<evidence type="ECO:0000313" key="11">
    <source>
        <dbReference type="EMBL" id="CAF3469010.1"/>
    </source>
</evidence>
<evidence type="ECO:0000259" key="10">
    <source>
        <dbReference type="PROSITE" id="PS50994"/>
    </source>
</evidence>
<dbReference type="Gene3D" id="3.30.70.270">
    <property type="match status" value="2"/>
</dbReference>